<dbReference type="InterPro" id="IPR002035">
    <property type="entry name" value="VWF_A"/>
</dbReference>
<dbReference type="PROSITE" id="PS50005">
    <property type="entry name" value="TPR"/>
    <property type="match status" value="1"/>
</dbReference>
<evidence type="ECO:0000313" key="5">
    <source>
        <dbReference type="EMBL" id="TLX23076.1"/>
    </source>
</evidence>
<dbReference type="SUPFAM" id="SSF53300">
    <property type="entry name" value="vWA-like"/>
    <property type="match status" value="1"/>
</dbReference>
<dbReference type="InterPro" id="IPR011990">
    <property type="entry name" value="TPR-like_helical_dom_sf"/>
</dbReference>
<dbReference type="InterPro" id="IPR019734">
    <property type="entry name" value="TPR_rpt"/>
</dbReference>
<feature type="compositionally biased region" description="Low complexity" evidence="2">
    <location>
        <begin position="466"/>
        <end position="491"/>
    </location>
</feature>
<feature type="transmembrane region" description="Helical" evidence="3">
    <location>
        <begin position="70"/>
        <end position="87"/>
    </location>
</feature>
<dbReference type="AlphaFoldDB" id="A0A5R9PIM4"/>
<gene>
    <name evidence="5" type="ORF">E5S66_03370</name>
</gene>
<sequence length="609" mass="66162">MSALWAALAQLHFLRPWWLLALLLVPLLAWRLRARARRRSGWREAVDAHLLPHLLEPGGSATGGAWTQRLALLGLLLALLALAGPSLRKQPQPLWQSRQPLVVALDLSRAALARDLPPTRLAQARAKLASLLRERAGGQVALVAFAEDAYTVAPLTDDAGNVALFLDALAPDVMPADGQRIDRAIAWSQRLLQQAGFPRGDILLLTDHADAAAIAMAAKAAAAGYRVSALGLGTAQGGVFETPTGLVQARLDAPSLRALATSGGGGYRALAADAADLHALGVLEPRQADGAAARGAAVAQWQDDGAWLLPLVLACFLPLFRRGNALVLLLAGALWLQPPPARAQDAGSRGGTLWQRADQLAHARLQAGIAAYRTKDYPRAIEEFSGLTGADAQYNLGNALAQAGRYDEALAAYDRALRQRPDMADARYNRAQVEAARRQQQQQQQQQQNQQQQQQQQQQQDQQKQQQDQQKQQQPQQPQQQDQAQQQNGQQSAEQPASPGGRQEQQPGQQDAQQSAGGQPPPDAQQDGREQAQADAAQRQRMQEALHKRQGQRGQPQGEVSGSVRETPEQRERRLANEAWLQRVPDDPGALLRARFQLEARRRREGGGP</sequence>
<dbReference type="PANTHER" id="PTHR22550">
    <property type="entry name" value="SPORE GERMINATION PROTEIN"/>
    <property type="match status" value="1"/>
</dbReference>
<dbReference type="InterPro" id="IPR036465">
    <property type="entry name" value="vWFA_dom_sf"/>
</dbReference>
<keyword evidence="1" id="KW-0802">TPR repeat</keyword>
<dbReference type="Pfam" id="PF13414">
    <property type="entry name" value="TPR_11"/>
    <property type="match status" value="1"/>
</dbReference>
<dbReference type="Pfam" id="PF13519">
    <property type="entry name" value="VWA_2"/>
    <property type="match status" value="1"/>
</dbReference>
<evidence type="ECO:0000256" key="1">
    <source>
        <dbReference type="PROSITE-ProRule" id="PRU00339"/>
    </source>
</evidence>
<keyword evidence="6" id="KW-1185">Reference proteome</keyword>
<reference evidence="5 6" key="1">
    <citation type="submission" date="2019-04" db="EMBL/GenBank/DDBJ databases">
        <authorList>
            <person name="Grouzdev D.S."/>
            <person name="Nazina T.N."/>
        </authorList>
    </citation>
    <scope>NUCLEOTIDE SEQUENCE [LARGE SCALE GENOMIC DNA]</scope>
    <source>
        <strain evidence="5 6">SHC 3-19</strain>
    </source>
</reference>
<name>A0A5R9PIM4_9GAMM</name>
<feature type="compositionally biased region" description="Low complexity" evidence="2">
    <location>
        <begin position="499"/>
        <end position="518"/>
    </location>
</feature>
<feature type="region of interest" description="Disordered" evidence="2">
    <location>
        <begin position="466"/>
        <end position="589"/>
    </location>
</feature>
<comment type="caution">
    <text evidence="5">The sequence shown here is derived from an EMBL/GenBank/DDBJ whole genome shotgun (WGS) entry which is preliminary data.</text>
</comment>
<dbReference type="InterPro" id="IPR050768">
    <property type="entry name" value="UPF0353/GerABKA_families"/>
</dbReference>
<feature type="domain" description="VWFA" evidence="4">
    <location>
        <begin position="98"/>
        <end position="279"/>
    </location>
</feature>
<dbReference type="Gene3D" id="3.40.50.410">
    <property type="entry name" value="von Willebrand factor, type A domain"/>
    <property type="match status" value="1"/>
</dbReference>
<evidence type="ECO:0000256" key="3">
    <source>
        <dbReference type="SAM" id="Phobius"/>
    </source>
</evidence>
<dbReference type="SMART" id="SM00327">
    <property type="entry name" value="VWA"/>
    <property type="match status" value="1"/>
</dbReference>
<feature type="compositionally biased region" description="Basic and acidic residues" evidence="2">
    <location>
        <begin position="566"/>
        <end position="576"/>
    </location>
</feature>
<proteinExistence type="predicted"/>
<organism evidence="5 6">
    <name type="scientific">Thermomonas fusca</name>
    <dbReference type="NCBI Taxonomy" id="215690"/>
    <lineage>
        <taxon>Bacteria</taxon>
        <taxon>Pseudomonadati</taxon>
        <taxon>Pseudomonadota</taxon>
        <taxon>Gammaproteobacteria</taxon>
        <taxon>Lysobacterales</taxon>
        <taxon>Lysobacteraceae</taxon>
        <taxon>Thermomonas</taxon>
    </lineage>
</organism>
<evidence type="ECO:0000256" key="2">
    <source>
        <dbReference type="SAM" id="MobiDB-lite"/>
    </source>
</evidence>
<dbReference type="STRING" id="1123377.GCA_000423885_00906"/>
<dbReference type="RefSeq" id="WP_138347476.1">
    <property type="nucleotide sequence ID" value="NZ_SROY01000001.1"/>
</dbReference>
<dbReference type="EMBL" id="SROY01000001">
    <property type="protein sequence ID" value="TLX23076.1"/>
    <property type="molecule type" value="Genomic_DNA"/>
</dbReference>
<dbReference type="SUPFAM" id="SSF48452">
    <property type="entry name" value="TPR-like"/>
    <property type="match status" value="1"/>
</dbReference>
<evidence type="ECO:0000259" key="4">
    <source>
        <dbReference type="SMART" id="SM00327"/>
    </source>
</evidence>
<feature type="repeat" description="TPR" evidence="1">
    <location>
        <begin position="390"/>
        <end position="423"/>
    </location>
</feature>
<dbReference type="PANTHER" id="PTHR22550:SF14">
    <property type="entry name" value="VWFA DOMAIN-CONTAINING PROTEIN"/>
    <property type="match status" value="1"/>
</dbReference>
<dbReference type="PROSITE" id="PS50293">
    <property type="entry name" value="TPR_REGION"/>
    <property type="match status" value="1"/>
</dbReference>
<keyword evidence="3" id="KW-0812">Transmembrane</keyword>
<dbReference type="Gene3D" id="1.25.40.10">
    <property type="entry name" value="Tetratricopeptide repeat domain"/>
    <property type="match status" value="1"/>
</dbReference>
<dbReference type="Proteomes" id="UP000308508">
    <property type="component" value="Unassembled WGS sequence"/>
</dbReference>
<evidence type="ECO:0000313" key="6">
    <source>
        <dbReference type="Proteomes" id="UP000308508"/>
    </source>
</evidence>
<accession>A0A5R9PIM4</accession>
<feature type="transmembrane region" description="Helical" evidence="3">
    <location>
        <begin position="12"/>
        <end position="30"/>
    </location>
</feature>
<protein>
    <submittedName>
        <fullName evidence="5">VWA domain-containing protein</fullName>
    </submittedName>
</protein>
<dbReference type="SMART" id="SM00028">
    <property type="entry name" value="TPR"/>
    <property type="match status" value="1"/>
</dbReference>
<keyword evidence="3" id="KW-0472">Membrane</keyword>
<keyword evidence="3" id="KW-1133">Transmembrane helix</keyword>